<evidence type="ECO:0000313" key="1">
    <source>
        <dbReference type="EMBL" id="PSL57377.1"/>
    </source>
</evidence>
<dbReference type="InterPro" id="IPR032710">
    <property type="entry name" value="NTF2-like_dom_sf"/>
</dbReference>
<accession>A0A2P8IFZ7</accession>
<protein>
    <recommendedName>
        <fullName evidence="3">SnoaL-like protein</fullName>
    </recommendedName>
</protein>
<proteinExistence type="predicted"/>
<keyword evidence="2" id="KW-1185">Reference proteome</keyword>
<dbReference type="SUPFAM" id="SSF54427">
    <property type="entry name" value="NTF2-like"/>
    <property type="match status" value="1"/>
</dbReference>
<sequence>MSDNRNDDQRDTRKVLEDHLHCRRVGDLEGDLRRNYANHVATLSAEGVHHGHDAVRWLAGVLRSYLPSGNYHYHSLLVDGEVGMLRWSGRY</sequence>
<reference evidence="1 2" key="1">
    <citation type="submission" date="2018-03" db="EMBL/GenBank/DDBJ databases">
        <title>Genomic Encyclopedia of Type Strains, Phase III (KMG-III): the genomes of soil and plant-associated and newly described type strains.</title>
        <authorList>
            <person name="Whitman W."/>
        </authorList>
    </citation>
    <scope>NUCLEOTIDE SEQUENCE [LARGE SCALE GENOMIC DNA]</scope>
    <source>
        <strain evidence="1 2">CGMCC 4.7097</strain>
    </source>
</reference>
<dbReference type="EMBL" id="PYAX01000002">
    <property type="protein sequence ID" value="PSL57377.1"/>
    <property type="molecule type" value="Genomic_DNA"/>
</dbReference>
<name>A0A2P8IFZ7_SACCR</name>
<dbReference type="RefSeq" id="WP_181320014.1">
    <property type="nucleotide sequence ID" value="NZ_PYAX01000002.1"/>
</dbReference>
<dbReference type="Proteomes" id="UP000241118">
    <property type="component" value="Unassembled WGS sequence"/>
</dbReference>
<organism evidence="1 2">
    <name type="scientific">Saccharothrix carnea</name>
    <dbReference type="NCBI Taxonomy" id="1280637"/>
    <lineage>
        <taxon>Bacteria</taxon>
        <taxon>Bacillati</taxon>
        <taxon>Actinomycetota</taxon>
        <taxon>Actinomycetes</taxon>
        <taxon>Pseudonocardiales</taxon>
        <taxon>Pseudonocardiaceae</taxon>
        <taxon>Saccharothrix</taxon>
    </lineage>
</organism>
<gene>
    <name evidence="1" type="ORF">B0I31_102355</name>
</gene>
<comment type="caution">
    <text evidence="1">The sequence shown here is derived from an EMBL/GenBank/DDBJ whole genome shotgun (WGS) entry which is preliminary data.</text>
</comment>
<evidence type="ECO:0000313" key="2">
    <source>
        <dbReference type="Proteomes" id="UP000241118"/>
    </source>
</evidence>
<evidence type="ECO:0008006" key="3">
    <source>
        <dbReference type="Google" id="ProtNLM"/>
    </source>
</evidence>
<dbReference type="AlphaFoldDB" id="A0A2P8IFZ7"/>